<keyword evidence="3" id="KW-0802">TPR repeat</keyword>
<feature type="compositionally biased region" description="Polar residues" evidence="4">
    <location>
        <begin position="621"/>
        <end position="634"/>
    </location>
</feature>
<dbReference type="PANTHER" id="PTHR15502">
    <property type="entry name" value="CALCINEURIN-BINDING PROTEIN CABIN 1-RELATED"/>
    <property type="match status" value="1"/>
</dbReference>
<proteinExistence type="predicted"/>
<reference evidence="5" key="1">
    <citation type="journal article" date="2019" name="Plant J.">
        <title>Chlorella vulgaris genome assembly and annotation reveals the molecular basis for metabolic acclimation to high light conditions.</title>
        <authorList>
            <person name="Cecchin M."/>
            <person name="Marcolungo L."/>
            <person name="Rossato M."/>
            <person name="Girolomoni L."/>
            <person name="Cosentino E."/>
            <person name="Cuine S."/>
            <person name="Li-Beisson Y."/>
            <person name="Delledonne M."/>
            <person name="Ballottari M."/>
        </authorList>
    </citation>
    <scope>NUCLEOTIDE SEQUENCE</scope>
    <source>
        <strain evidence="5">211/11P</strain>
    </source>
</reference>
<keyword evidence="2" id="KW-0539">Nucleus</keyword>
<feature type="region of interest" description="Disordered" evidence="4">
    <location>
        <begin position="1707"/>
        <end position="1754"/>
    </location>
</feature>
<evidence type="ECO:0000256" key="2">
    <source>
        <dbReference type="ARBA" id="ARBA00023242"/>
    </source>
</evidence>
<feature type="compositionally biased region" description="Low complexity" evidence="4">
    <location>
        <begin position="2358"/>
        <end position="2371"/>
    </location>
</feature>
<evidence type="ECO:0008006" key="7">
    <source>
        <dbReference type="Google" id="ProtNLM"/>
    </source>
</evidence>
<dbReference type="GO" id="GO:0031491">
    <property type="term" value="F:nucleosome binding"/>
    <property type="evidence" value="ECO:0007669"/>
    <property type="project" value="TreeGrafter"/>
</dbReference>
<comment type="subcellular location">
    <subcellularLocation>
        <location evidence="1">Nucleus</location>
    </subcellularLocation>
</comment>
<dbReference type="EMBL" id="SIDB01000005">
    <property type="protein sequence ID" value="KAI3432411.1"/>
    <property type="molecule type" value="Genomic_DNA"/>
</dbReference>
<evidence type="ECO:0000313" key="5">
    <source>
        <dbReference type="EMBL" id="KAI3432411.1"/>
    </source>
</evidence>
<dbReference type="GO" id="GO:0006325">
    <property type="term" value="P:chromatin organization"/>
    <property type="evidence" value="ECO:0007669"/>
    <property type="project" value="InterPro"/>
</dbReference>
<protein>
    <recommendedName>
        <fullName evidence="7">Calcineurin-binding cabin-1</fullName>
    </recommendedName>
</protein>
<feature type="region of interest" description="Disordered" evidence="4">
    <location>
        <begin position="367"/>
        <end position="456"/>
    </location>
</feature>
<feature type="compositionally biased region" description="Low complexity" evidence="4">
    <location>
        <begin position="367"/>
        <end position="405"/>
    </location>
</feature>
<dbReference type="InterPro" id="IPR019734">
    <property type="entry name" value="TPR_rpt"/>
</dbReference>
<dbReference type="PANTHER" id="PTHR15502:SF7">
    <property type="entry name" value="CALCINEURIN-BINDING PROTEIN CABIN-1"/>
    <property type="match status" value="1"/>
</dbReference>
<feature type="region of interest" description="Disordered" evidence="4">
    <location>
        <begin position="1543"/>
        <end position="1590"/>
    </location>
</feature>
<dbReference type="GO" id="GO:0005634">
    <property type="term" value="C:nucleus"/>
    <property type="evidence" value="ECO:0007669"/>
    <property type="project" value="UniProtKB-SubCell"/>
</dbReference>
<feature type="compositionally biased region" description="Low complexity" evidence="4">
    <location>
        <begin position="1554"/>
        <end position="1567"/>
    </location>
</feature>
<sequence length="2411" mass="249449">MSLLQGFASVNDEPKTEQAQTLEAREARAIAAYEHALGLIQAQRHDGAQAALRLLLADPVVAECASDQLHRIKYFSLKNLGDLLARRGQAPEALAAYCQATEGAGDDAGLWNRLGTLGAEAGYWALARNAFERGLELDPQHPTLSDKLLQLLLHVGDGGAAAAVAAALLRTTPRHACAAAVLTAQRGGHTLPTLRSGLLQLAPIDAVAGAAAAASARQARHQHLERPRTLDQPSWQQLLHHSLLFLAANKLPESGAAHASTPTAAAAAAAGEAGTADRGHKQVASLVRFTYKRPYAQPTQQAAAGAAPAAAAYVQADQQLPGGADVPAAGGAAASTPAAQPEQCSNLPAAEAKAAAELAATGELAAAAGSREGGAEATPLPSLAAASPAPADPGSSGLAAAVAVAGNGGQQTPQVAAPEATEEQQVWRRPGGRASSGAKKGEARATRSRAAAGEVAPPLAAAATAGSQATPLEEAGELYAALDGVVAFLQQSQQAASLGAVAHPLRSPGELHRQAEAAVSPGQLQPLEVVPGRSEEEAAAVKAFLKSLPTQGLGRPELALLLLRTLCTDAAAAQLAPGAVQQLLEVAAAVQHSVSGLPAVHCLVLGELFVSAAVAARPRGGSSSVGPWQQQGSTGLKRLQSKHARQSEQARAQLEHSARLWLMRYRLAAAEEQPGAAADAPAAAAAAEATGNPQPEQLGQAVGMVRYSWAIGRLLEGGGDHSGASAAYWHCEQGLALTGGDCIRLPHCVVDAAISSTTVRSKQEGLQLHSILAGAEAAAAIGSHTAVVEALVPVVVCCGAKEREMQQLHHPQWLHGVQLLLAAATEALDWALALRCHLRLLTSVLPAVPPLLAGATRHRSDFSGSEADAAAAGWASLPAALSAASDQLAVQPAAVAALDSAAAFLQRHGAHLNLEGSPPPSDTSATNDASQQQQQQRVALQPAEQGIYAVVQRQLQLAVAACAAALKLAGPVAAESRLCLKVNSLRDAMCDSSTVLLCLSRLASGPANTYHRSSSMMRIDAAELLPSEAQVAAPAGWGAAALAAADRQQELAWHLCNALGECQALMERHGRFAQVTLCNLQALQQCVEAASAAAAAAPSSPAARGDADAAAAVDAKELRESLAEGVLHCLFWLYGLDLPGRDDAADWGDGFQPRGTAAEVAARQLSSPEAVAAVWPQVERHLLQDIAHVSKHKGFLQAVAAHLGSPPADVAEQSDAAWRQLLASQPPLLPCDALDCSTADPMRHLLRLAATPEEQQASPQLVQQGVRSGALDGVEEVLAAVDQGPAGEERYAVVYRSLYHLLAALEDEEAVKRLDSLMGAAAEAAVDAGLRAPKLDLAFNPARFSSWERLAVDFHAAADTLLNEASEAMSHREWKHSGELPGRVQRWRRLAYWSAAGAWLSSATDDQRVRLLIENGSRLMEDALLRTLPVREPLGDQAEWRAAKRAEEGPYQRAARHVHAAFGLAAGLQEAEHGYPDWEVLLYMGRCLRKQQQAPANWLQHLARACHYGERDAGGVLLPVYSLHAARLRLLLGMASARRWAAATASGPGGTHPGAAEQQQGQQQASEGRPRQQKAVGRPPAAVDGASQEEREQEVLAAAASFCFLPATNASLHGPSPTSRGAREAGPPAVAGDAELAAHWRCLVEDCCAAMEWCLDRDRSFHRAAHRLAAAQHQLGEPHRAAATLAPLFSKAKQAFLPMMQRIRESNVDIGSGRGRRSGPSRRVSGGGDAEEGGDGGDGGGNGGDGGALLVPTSTWGQAPDRLSSVGLEEDAATFCSRLRKTTSLYLSCVADCATAAAADSSRAGGVGGQLPDPGRAPLDVLQAACAFFTAQPSSAKVYAGFDLLARGHMLMALVAGLRVICPLDGLEAPAQLPGPSPALETVSKSGPAAALAAAAMLGTEGSEPQDWGEQQATERSDAAAQAAAVQTPGVGLARSNLAAPSTVTPNPAAGVGPPWTALPTPVTTGRQQLAVKLLQVAGRLDAAAAGPWLAKAHQVFSELSLHTDAEDRWSSQALPAIHAAVRCSSSRLAAEKQMQQLCDPLQRSSSTEVLRKLISLYACLYVHLLQQQGDADKLLQLLLALKKRVKSFAAAAPRQARLLRRHALLLSDALLATLSASLASAELEAAGLQADAMDGDAPAPAAPTAAAKATAGEAADGSPAAASSVQQGTAGGHPAAACSPPMQHTAPAGGMQDPDQPAATPPAAVAAMQRRGASPATDLRAALGTPGHLPSSEQQQVAERVAGLLQLAHSFHRDIARWLQVVCTATAGSSTPSAMQHELRALGGSGEALLLRSYRLHLGASQPTAAACCFNSLSRSEQLKAIEEAVKQQRRQSRQAGIAARQQLTTAGGGAAGGGALAAVAESAEEVAGGTRKRGAPEDSSQPARKHARGATAEPDERTRQDDDTTIVLL</sequence>
<dbReference type="OrthoDB" id="516005at2759"/>
<dbReference type="InterPro" id="IPR011990">
    <property type="entry name" value="TPR-like_helical_dom_sf"/>
</dbReference>
<feature type="region of interest" description="Disordered" evidence="4">
    <location>
        <begin position="2135"/>
        <end position="2236"/>
    </location>
</feature>
<dbReference type="PROSITE" id="PS50005">
    <property type="entry name" value="TPR"/>
    <property type="match status" value="1"/>
</dbReference>
<evidence type="ECO:0000256" key="3">
    <source>
        <dbReference type="PROSITE-ProRule" id="PRU00339"/>
    </source>
</evidence>
<evidence type="ECO:0000256" key="4">
    <source>
        <dbReference type="SAM" id="MobiDB-lite"/>
    </source>
</evidence>
<evidence type="ECO:0000256" key="1">
    <source>
        <dbReference type="ARBA" id="ARBA00004123"/>
    </source>
</evidence>
<dbReference type="SUPFAM" id="SSF48452">
    <property type="entry name" value="TPR-like"/>
    <property type="match status" value="1"/>
</dbReference>
<gene>
    <name evidence="5" type="ORF">D9Q98_003965</name>
</gene>
<feature type="region of interest" description="Disordered" evidence="4">
    <location>
        <begin position="620"/>
        <end position="650"/>
    </location>
</feature>
<dbReference type="Proteomes" id="UP001055712">
    <property type="component" value="Unassembled WGS sequence"/>
</dbReference>
<dbReference type="Gene3D" id="1.25.40.10">
    <property type="entry name" value="Tetratricopeptide repeat domain"/>
    <property type="match status" value="1"/>
</dbReference>
<keyword evidence="6" id="KW-1185">Reference proteome</keyword>
<evidence type="ECO:0000313" key="6">
    <source>
        <dbReference type="Proteomes" id="UP001055712"/>
    </source>
</evidence>
<feature type="region of interest" description="Disordered" evidence="4">
    <location>
        <begin position="912"/>
        <end position="938"/>
    </location>
</feature>
<dbReference type="InterPro" id="IPR033053">
    <property type="entry name" value="Hir3/CABIN1"/>
</dbReference>
<accession>A0A9D4TQW6</accession>
<feature type="region of interest" description="Disordered" evidence="4">
    <location>
        <begin position="2351"/>
        <end position="2411"/>
    </location>
</feature>
<organism evidence="5 6">
    <name type="scientific">Chlorella vulgaris</name>
    <name type="common">Green alga</name>
    <dbReference type="NCBI Taxonomy" id="3077"/>
    <lineage>
        <taxon>Eukaryota</taxon>
        <taxon>Viridiplantae</taxon>
        <taxon>Chlorophyta</taxon>
        <taxon>core chlorophytes</taxon>
        <taxon>Trebouxiophyceae</taxon>
        <taxon>Chlorellales</taxon>
        <taxon>Chlorellaceae</taxon>
        <taxon>Chlorella clade</taxon>
        <taxon>Chlorella</taxon>
    </lineage>
</organism>
<feature type="compositionally biased region" description="Low complexity" evidence="4">
    <location>
        <begin position="2198"/>
        <end position="2208"/>
    </location>
</feature>
<feature type="region of interest" description="Disordered" evidence="4">
    <location>
        <begin position="325"/>
        <end position="346"/>
    </location>
</feature>
<feature type="compositionally biased region" description="Gly residues" evidence="4">
    <location>
        <begin position="1736"/>
        <end position="1747"/>
    </location>
</feature>
<feature type="repeat" description="TPR" evidence="3">
    <location>
        <begin position="108"/>
        <end position="141"/>
    </location>
</feature>
<feature type="compositionally biased region" description="Low complexity" evidence="4">
    <location>
        <begin position="2135"/>
        <end position="2165"/>
    </location>
</feature>
<name>A0A9D4TQW6_CHLVU</name>
<comment type="caution">
    <text evidence="5">The sequence shown here is derived from an EMBL/GenBank/DDBJ whole genome shotgun (WGS) entry which is preliminary data.</text>
</comment>
<reference evidence="5" key="2">
    <citation type="submission" date="2020-11" db="EMBL/GenBank/DDBJ databases">
        <authorList>
            <person name="Cecchin M."/>
            <person name="Marcolungo L."/>
            <person name="Rossato M."/>
            <person name="Girolomoni L."/>
            <person name="Cosentino E."/>
            <person name="Cuine S."/>
            <person name="Li-Beisson Y."/>
            <person name="Delledonne M."/>
            <person name="Ballottari M."/>
        </authorList>
    </citation>
    <scope>NUCLEOTIDE SEQUENCE</scope>
    <source>
        <strain evidence="5">211/11P</strain>
        <tissue evidence="5">Whole cell</tissue>
    </source>
</reference>
<feature type="region of interest" description="Disordered" evidence="4">
    <location>
        <begin position="1899"/>
        <end position="1926"/>
    </location>
</feature>